<sequence length="79" mass="9546">MRDKCENRVFGPHEGRCILMDANDVNAKRRKKTLKVTVRHKSHRFQSKNTNFEKKISRFQCLIVGVIQFWRHSRRYVKS</sequence>
<keyword evidence="2" id="KW-1185">Reference proteome</keyword>
<reference evidence="1 2" key="1">
    <citation type="submission" date="2021-06" db="EMBL/GenBank/DDBJ databases">
        <title>Caerostris extrusa draft genome.</title>
        <authorList>
            <person name="Kono N."/>
            <person name="Arakawa K."/>
        </authorList>
    </citation>
    <scope>NUCLEOTIDE SEQUENCE [LARGE SCALE GENOMIC DNA]</scope>
</reference>
<gene>
    <name evidence="1" type="ORF">CEXT_74051</name>
</gene>
<dbReference type="EMBL" id="BPLR01014527">
    <property type="protein sequence ID" value="GIY69394.1"/>
    <property type="molecule type" value="Genomic_DNA"/>
</dbReference>
<protein>
    <submittedName>
        <fullName evidence="1">Uncharacterized protein</fullName>
    </submittedName>
</protein>
<name>A0AAV4VIF4_CAEEX</name>
<dbReference type="Proteomes" id="UP001054945">
    <property type="component" value="Unassembled WGS sequence"/>
</dbReference>
<organism evidence="1 2">
    <name type="scientific">Caerostris extrusa</name>
    <name type="common">Bark spider</name>
    <name type="synonym">Caerostris bankana</name>
    <dbReference type="NCBI Taxonomy" id="172846"/>
    <lineage>
        <taxon>Eukaryota</taxon>
        <taxon>Metazoa</taxon>
        <taxon>Ecdysozoa</taxon>
        <taxon>Arthropoda</taxon>
        <taxon>Chelicerata</taxon>
        <taxon>Arachnida</taxon>
        <taxon>Araneae</taxon>
        <taxon>Araneomorphae</taxon>
        <taxon>Entelegynae</taxon>
        <taxon>Araneoidea</taxon>
        <taxon>Araneidae</taxon>
        <taxon>Caerostris</taxon>
    </lineage>
</organism>
<evidence type="ECO:0000313" key="1">
    <source>
        <dbReference type="EMBL" id="GIY69394.1"/>
    </source>
</evidence>
<proteinExistence type="predicted"/>
<dbReference type="AlphaFoldDB" id="A0AAV4VIF4"/>
<accession>A0AAV4VIF4</accession>
<comment type="caution">
    <text evidence="1">The sequence shown here is derived from an EMBL/GenBank/DDBJ whole genome shotgun (WGS) entry which is preliminary data.</text>
</comment>
<evidence type="ECO:0000313" key="2">
    <source>
        <dbReference type="Proteomes" id="UP001054945"/>
    </source>
</evidence>